<evidence type="ECO:0000313" key="3">
    <source>
        <dbReference type="EMBL" id="GGD37962.1"/>
    </source>
</evidence>
<sequence length="379" mass="40663">MSADGLVAVTTHASEPDAAVAEIARAIAGVPLAGGLVFCSHRFERTELAAALDKLMPGIPLFGCTSAGELTTRGYDSDSLVFVGFPADAFHLELLPFTDLDNFDPEAARKQVRHFAGSCRNVAALALGEGLSHVALFLVDGLSHREELLTMTAQEALGEIELIGGSSGDGLAFKETGIFFDGHFQRDAAVIGLLSSSRQMQAFSANHYRPGGERMVITEADAETRTAFEINAVPAAEEYLRVVGQPSQTLDAAFFASHPLMVRTGGEYHVRSIQSANADGSLTFYCAIDRGVVLTVGEPVDRVAAMRELFDQTEGKVGQIDHIIAFDCVLNRIDAERRQVAHEVSALYTEKGVIGFNTYGEQFRTAHVNQTISGLAIGR</sequence>
<dbReference type="PANTHER" id="PTHR40252:SF2">
    <property type="entry name" value="BLR0328 PROTEIN"/>
    <property type="match status" value="1"/>
</dbReference>
<gene>
    <name evidence="3" type="ORF">GCM10010989_10110</name>
</gene>
<organism evidence="3 4">
    <name type="scientific">Croceicoccus pelagius</name>
    <dbReference type="NCBI Taxonomy" id="1703341"/>
    <lineage>
        <taxon>Bacteria</taxon>
        <taxon>Pseudomonadati</taxon>
        <taxon>Pseudomonadota</taxon>
        <taxon>Alphaproteobacteria</taxon>
        <taxon>Sphingomonadales</taxon>
        <taxon>Erythrobacteraceae</taxon>
        <taxon>Croceicoccus</taxon>
    </lineage>
</organism>
<comment type="caution">
    <text evidence="3">The sequence shown here is derived from an EMBL/GenBank/DDBJ whole genome shotgun (WGS) entry which is preliminary data.</text>
</comment>
<dbReference type="SMART" id="SM01204">
    <property type="entry name" value="FIST_C"/>
    <property type="match status" value="1"/>
</dbReference>
<dbReference type="SMART" id="SM00897">
    <property type="entry name" value="FIST"/>
    <property type="match status" value="1"/>
</dbReference>
<dbReference type="EMBL" id="BMIO01000003">
    <property type="protein sequence ID" value="GGD37962.1"/>
    <property type="molecule type" value="Genomic_DNA"/>
</dbReference>
<dbReference type="InterPro" id="IPR013702">
    <property type="entry name" value="FIST_domain_N"/>
</dbReference>
<dbReference type="PANTHER" id="PTHR40252">
    <property type="entry name" value="BLR0328 PROTEIN"/>
    <property type="match status" value="1"/>
</dbReference>
<accession>A0A916YB90</accession>
<dbReference type="Proteomes" id="UP000598997">
    <property type="component" value="Unassembled WGS sequence"/>
</dbReference>
<dbReference type="OrthoDB" id="9807948at2"/>
<reference evidence="3 4" key="1">
    <citation type="journal article" date="2014" name="Int. J. Syst. Evol. Microbiol.">
        <title>Complete genome sequence of Corynebacterium casei LMG S-19264T (=DSM 44701T), isolated from a smear-ripened cheese.</title>
        <authorList>
            <consortium name="US DOE Joint Genome Institute (JGI-PGF)"/>
            <person name="Walter F."/>
            <person name="Albersmeier A."/>
            <person name="Kalinowski J."/>
            <person name="Ruckert C."/>
        </authorList>
    </citation>
    <scope>NUCLEOTIDE SEQUENCE [LARGE SCALE GENOMIC DNA]</scope>
    <source>
        <strain evidence="3 4">CGMCC 1.15358</strain>
    </source>
</reference>
<feature type="domain" description="FIST" evidence="1">
    <location>
        <begin position="31"/>
        <end position="234"/>
    </location>
</feature>
<name>A0A916YB90_9SPHN</name>
<dbReference type="Pfam" id="PF10442">
    <property type="entry name" value="FIST_C"/>
    <property type="match status" value="1"/>
</dbReference>
<protein>
    <recommendedName>
        <fullName evidence="5">FIST N domain protein</fullName>
    </recommendedName>
</protein>
<dbReference type="AlphaFoldDB" id="A0A916YB90"/>
<evidence type="ECO:0000259" key="1">
    <source>
        <dbReference type="SMART" id="SM00897"/>
    </source>
</evidence>
<evidence type="ECO:0000313" key="4">
    <source>
        <dbReference type="Proteomes" id="UP000598997"/>
    </source>
</evidence>
<keyword evidence="4" id="KW-1185">Reference proteome</keyword>
<dbReference type="Pfam" id="PF08495">
    <property type="entry name" value="FIST"/>
    <property type="match status" value="1"/>
</dbReference>
<dbReference type="RefSeq" id="WP_066762932.1">
    <property type="nucleotide sequence ID" value="NZ_BMIO01000003.1"/>
</dbReference>
<proteinExistence type="predicted"/>
<evidence type="ECO:0000259" key="2">
    <source>
        <dbReference type="SMART" id="SM01204"/>
    </source>
</evidence>
<evidence type="ECO:0008006" key="5">
    <source>
        <dbReference type="Google" id="ProtNLM"/>
    </source>
</evidence>
<feature type="domain" description="FIST C-domain" evidence="2">
    <location>
        <begin position="235"/>
        <end position="365"/>
    </location>
</feature>
<dbReference type="InterPro" id="IPR019494">
    <property type="entry name" value="FIST_C"/>
</dbReference>